<protein>
    <submittedName>
        <fullName evidence="2">Uncharacterized protein</fullName>
    </submittedName>
</protein>
<gene>
    <name evidence="2" type="ORF">H5410_040612</name>
</gene>
<comment type="caution">
    <text evidence="2">The sequence shown here is derived from an EMBL/GenBank/DDBJ whole genome shotgun (WGS) entry which is preliminary data.</text>
</comment>
<dbReference type="EMBL" id="JACXVP010000008">
    <property type="protein sequence ID" value="KAG5590098.1"/>
    <property type="molecule type" value="Genomic_DNA"/>
</dbReference>
<name>A0A9J5XQM6_SOLCO</name>
<evidence type="ECO:0000313" key="3">
    <source>
        <dbReference type="Proteomes" id="UP000824120"/>
    </source>
</evidence>
<dbReference type="OrthoDB" id="1743486at2759"/>
<evidence type="ECO:0000313" key="2">
    <source>
        <dbReference type="EMBL" id="KAG5590098.1"/>
    </source>
</evidence>
<dbReference type="Proteomes" id="UP000824120">
    <property type="component" value="Chromosome 8"/>
</dbReference>
<dbReference type="AlphaFoldDB" id="A0A9J5XQM6"/>
<sequence>MKKPMRRCMDHDCNCEDDEIYKLQSQFQDFNMNIITSDNVIELLKEISDSTLCEKIINLATSNETGPTPYSLKEVDDFLLKRNAFPEKDSSFDDLKIEVEWARLHMVVPDLFFLIDFSIPWIDKWTPEIGFTEEDIPCLYRTYYNNFWDKLMKQDPKTKQLVGQELLDSISEQINEYNKIPKKGIVNDNSVRYISRRISFQEGDKEKMIQDYLEEVRKYLLQTITHIDKFDTSMRSETSIDTAGESQQAETDRMLSTTKLQDAEDFLQQMKTMDQRHGKET</sequence>
<evidence type="ECO:0000256" key="1">
    <source>
        <dbReference type="SAM" id="MobiDB-lite"/>
    </source>
</evidence>
<feature type="compositionally biased region" description="Polar residues" evidence="1">
    <location>
        <begin position="236"/>
        <end position="260"/>
    </location>
</feature>
<organism evidence="2 3">
    <name type="scientific">Solanum commersonii</name>
    <name type="common">Commerson's wild potato</name>
    <name type="synonym">Commerson's nightshade</name>
    <dbReference type="NCBI Taxonomy" id="4109"/>
    <lineage>
        <taxon>Eukaryota</taxon>
        <taxon>Viridiplantae</taxon>
        <taxon>Streptophyta</taxon>
        <taxon>Embryophyta</taxon>
        <taxon>Tracheophyta</taxon>
        <taxon>Spermatophyta</taxon>
        <taxon>Magnoliopsida</taxon>
        <taxon>eudicotyledons</taxon>
        <taxon>Gunneridae</taxon>
        <taxon>Pentapetalae</taxon>
        <taxon>asterids</taxon>
        <taxon>lamiids</taxon>
        <taxon>Solanales</taxon>
        <taxon>Solanaceae</taxon>
        <taxon>Solanoideae</taxon>
        <taxon>Solaneae</taxon>
        <taxon>Solanum</taxon>
    </lineage>
</organism>
<feature type="region of interest" description="Disordered" evidence="1">
    <location>
        <begin position="236"/>
        <end position="281"/>
    </location>
</feature>
<proteinExistence type="predicted"/>
<reference evidence="2 3" key="1">
    <citation type="submission" date="2020-09" db="EMBL/GenBank/DDBJ databases">
        <title>De no assembly of potato wild relative species, Solanum commersonii.</title>
        <authorList>
            <person name="Cho K."/>
        </authorList>
    </citation>
    <scope>NUCLEOTIDE SEQUENCE [LARGE SCALE GENOMIC DNA]</scope>
    <source>
        <strain evidence="2">LZ3.2</strain>
        <tissue evidence="2">Leaf</tissue>
    </source>
</reference>
<accession>A0A9J5XQM6</accession>
<keyword evidence="3" id="KW-1185">Reference proteome</keyword>